<dbReference type="Proteomes" id="UP000594364">
    <property type="component" value="Chromosome 6"/>
</dbReference>
<evidence type="ECO:0000256" key="4">
    <source>
        <dbReference type="ARBA" id="ARBA00016069"/>
    </source>
</evidence>
<feature type="active site" evidence="8">
    <location>
        <position position="243"/>
    </location>
</feature>
<feature type="active site" evidence="8">
    <location>
        <position position="194"/>
    </location>
</feature>
<evidence type="ECO:0000256" key="3">
    <source>
        <dbReference type="ARBA" id="ARBA00012351"/>
    </source>
</evidence>
<dbReference type="EMBL" id="CP031390">
    <property type="protein sequence ID" value="QPH15654.1"/>
    <property type="molecule type" value="Genomic_DNA"/>
</dbReference>
<evidence type="ECO:0000313" key="10">
    <source>
        <dbReference type="Proteomes" id="UP000594364"/>
    </source>
</evidence>
<dbReference type="SUPFAM" id="SSF55909">
    <property type="entry name" value="Pentein"/>
    <property type="match status" value="1"/>
</dbReference>
<feature type="active site" description="Amidino-cysteine intermediate" evidence="8">
    <location>
        <position position="353"/>
    </location>
</feature>
<organism evidence="9 10">
    <name type="scientific">Epichloe festucae (strain Fl1)</name>
    <dbReference type="NCBI Taxonomy" id="877507"/>
    <lineage>
        <taxon>Eukaryota</taxon>
        <taxon>Fungi</taxon>
        <taxon>Dikarya</taxon>
        <taxon>Ascomycota</taxon>
        <taxon>Pezizomycotina</taxon>
        <taxon>Sordariomycetes</taxon>
        <taxon>Hypocreomycetidae</taxon>
        <taxon>Hypocreales</taxon>
        <taxon>Clavicipitaceae</taxon>
        <taxon>Epichloe</taxon>
    </lineage>
</organism>
<evidence type="ECO:0000256" key="1">
    <source>
        <dbReference type="ARBA" id="ARBA00004858"/>
    </source>
</evidence>
<dbReference type="Gene3D" id="3.75.10.10">
    <property type="entry name" value="L-arginine/glycine Amidinotransferase, Chain A"/>
    <property type="match status" value="1"/>
</dbReference>
<proteinExistence type="inferred from homology"/>
<evidence type="ECO:0000313" key="9">
    <source>
        <dbReference type="EMBL" id="QPH15654.1"/>
    </source>
</evidence>
<protein>
    <recommendedName>
        <fullName evidence="4">Glycine amidinotransferase, mitochondrial</fullName>
        <ecNumber evidence="3">2.1.4.1</ecNumber>
    </recommendedName>
    <alternativeName>
        <fullName evidence="6">L-arginine:glycine amidinotransferase</fullName>
    </alternativeName>
    <alternativeName>
        <fullName evidence="7">Transamidinase</fullName>
    </alternativeName>
</protein>
<keyword evidence="5" id="KW-0808">Transferase</keyword>
<dbReference type="UniPathway" id="UPA00104">
    <property type="reaction ID" value="UER00579"/>
</dbReference>
<evidence type="ECO:0000256" key="6">
    <source>
        <dbReference type="ARBA" id="ARBA00031403"/>
    </source>
</evidence>
<evidence type="ECO:0000256" key="7">
    <source>
        <dbReference type="ARBA" id="ARBA00033346"/>
    </source>
</evidence>
<sequence length="361" mass="40119">MSPLISADNEWSPLKAAIVGRAEHSAFPSEPRAVFEASMPAEHVDEFRPGNPFPADIVAKAQVELDHFASVLQQHGVKVYRPDEVDWLKVGGYTGSMPRDTLMTVGNTLIESPFAWACRRDEVELGYSTILRELSSGGGPARICRAPTILGKDTIYDQSFIDGTRGGRASASSSSCSNGTPPVWSINNTRPAFDVADFMRLGKTLVGQLSHVTNMKGVEYLRAQVPDGYSVEVLHTTDDHAMHIDTTILPLRRGLAIYNPERVTEQELRRHAVFANWDLRACPLKPKPRGPPNPPMYMCSPWLVLNALSLDEKRIFVEEQDTEFANWLKEEFGMEPIMLPFQHVNCLGGSFHCATVDLVRE</sequence>
<dbReference type="GO" id="GO:0006601">
    <property type="term" value="P:creatine biosynthetic process"/>
    <property type="evidence" value="ECO:0007669"/>
    <property type="project" value="UniProtKB-UniPathway"/>
</dbReference>
<gene>
    <name evidence="9" type="ORF">C2857_000125</name>
</gene>
<evidence type="ECO:0000256" key="8">
    <source>
        <dbReference type="PIRSR" id="PIRSR633195-1"/>
    </source>
</evidence>
<dbReference type="CDD" id="cd21113">
    <property type="entry name" value="amidinotransferase-like"/>
    <property type="match status" value="1"/>
</dbReference>
<dbReference type="GO" id="GO:0015068">
    <property type="term" value="F:glycine amidinotransferase activity"/>
    <property type="evidence" value="ECO:0007669"/>
    <property type="project" value="UniProtKB-EC"/>
</dbReference>
<accession>A0A7U3Q0Z7</accession>
<comment type="similarity">
    <text evidence="2">Belongs to the amidinotransferase family.</text>
</comment>
<dbReference type="GO" id="GO:0005758">
    <property type="term" value="C:mitochondrial intermembrane space"/>
    <property type="evidence" value="ECO:0007669"/>
    <property type="project" value="TreeGrafter"/>
</dbReference>
<name>A0A7U3Q0Z7_EPIFF</name>
<dbReference type="EC" id="2.1.4.1" evidence="3"/>
<comment type="pathway">
    <text evidence="1">Amine and polyamine biosynthesis; creatine biosynthesis; creatine from L-arginine and glycine: step 1/2.</text>
</comment>
<dbReference type="PANTHER" id="PTHR10488:SF1">
    <property type="entry name" value="GLYCINE AMIDINOTRANSFERASE, MITOCHONDRIAL"/>
    <property type="match status" value="1"/>
</dbReference>
<keyword evidence="10" id="KW-1185">Reference proteome</keyword>
<dbReference type="PANTHER" id="PTHR10488">
    <property type="entry name" value="GLYCINE AMIDINOTRANSFERASE, MITOCHONDRIAL"/>
    <property type="match status" value="1"/>
</dbReference>
<evidence type="ECO:0000256" key="2">
    <source>
        <dbReference type="ARBA" id="ARBA00006943"/>
    </source>
</evidence>
<dbReference type="AlphaFoldDB" id="A0A7U3Q0Z7"/>
<reference evidence="9 10" key="1">
    <citation type="journal article" date="2018" name="PLoS Genet.">
        <title>Repeat elements organise 3D genome structure and mediate transcription in the filamentous fungus Epichloe festucae.</title>
        <authorList>
            <person name="Winter D.J."/>
            <person name="Ganley A.R.D."/>
            <person name="Young C.A."/>
            <person name="Liachko I."/>
            <person name="Schardl C.L."/>
            <person name="Dupont P.Y."/>
            <person name="Berry D."/>
            <person name="Ram A."/>
            <person name="Scott B."/>
            <person name="Cox M.P."/>
        </authorList>
    </citation>
    <scope>NUCLEOTIDE SEQUENCE [LARGE SCALE GENOMIC DNA]</scope>
    <source>
        <strain evidence="9 10">Fl1</strain>
    </source>
</reference>
<dbReference type="InterPro" id="IPR033195">
    <property type="entry name" value="AmidinoTrfase"/>
</dbReference>
<evidence type="ECO:0000256" key="5">
    <source>
        <dbReference type="ARBA" id="ARBA00022679"/>
    </source>
</evidence>
<dbReference type="OrthoDB" id="10264242at2759"/>